<dbReference type="AlphaFoldDB" id="A0A918WWD7"/>
<feature type="compositionally biased region" description="Basic residues" evidence="1">
    <location>
        <begin position="511"/>
        <end position="520"/>
    </location>
</feature>
<reference evidence="2" key="2">
    <citation type="submission" date="2020-09" db="EMBL/GenBank/DDBJ databases">
        <authorList>
            <person name="Sun Q."/>
            <person name="Ohkuma M."/>
        </authorList>
    </citation>
    <scope>NUCLEOTIDE SEQUENCE</scope>
    <source>
        <strain evidence="2">JCM 4637</strain>
    </source>
</reference>
<dbReference type="EMBL" id="BMVC01000003">
    <property type="protein sequence ID" value="GHC88289.1"/>
    <property type="molecule type" value="Genomic_DNA"/>
</dbReference>
<feature type="compositionally biased region" description="Polar residues" evidence="1">
    <location>
        <begin position="425"/>
        <end position="445"/>
    </location>
</feature>
<dbReference type="Proteomes" id="UP000638353">
    <property type="component" value="Unassembled WGS sequence"/>
</dbReference>
<feature type="compositionally biased region" description="Low complexity" evidence="1">
    <location>
        <begin position="459"/>
        <end position="482"/>
    </location>
</feature>
<protein>
    <recommendedName>
        <fullName evidence="4">DUF4192 family protein</fullName>
    </recommendedName>
</protein>
<evidence type="ECO:0000313" key="3">
    <source>
        <dbReference type="Proteomes" id="UP000638353"/>
    </source>
</evidence>
<sequence>MNTNSDASGNRDLSHGPTADLSAGTGSLPAGSAEGGAEEQHQVTLRGPAQLADSLPYLLGFHPSDSVVLVALHGPRGRFGGRLRVGIPKSPQEWAPVASHLAECLMSNSERRGGRPDGVVVFLCQDPGEGQTGRQVMERLRAFAQRLRLACGALDVPVLEALCVSDGRFWSYCCPDRRCCPSEGTVLALPGTSVMAAAAAYAGIQVRGTLREMKARFASRTRAPERIRETVGALDDAGSAVMSRMLTEASSRQVGQETLVLARTLLRRLGRTAPPRGSWEDADSADDALITDAEAGAVLHGLQDRETRDLLAEWMEGPEAAHALRLWRLLARRCVGPYATYAAPPLTLAGWVAWSTGDEPEARVALGLALEVDRHYTFAQLLHQACNDGFDPEKLRACLRRERVGRSGGPVPGPPRGAPAGTGGNVLSSTGGNVLSSTGGNVLSSTRRKMPRASATRIPRASATRRTSVARRASSPSGRLPSGRGGARTADRQVAGPPARPGAGRRGAPPRMRRGARSGR</sequence>
<feature type="region of interest" description="Disordered" evidence="1">
    <location>
        <begin position="1"/>
        <end position="45"/>
    </location>
</feature>
<dbReference type="Pfam" id="PF13830">
    <property type="entry name" value="DUF4192"/>
    <property type="match status" value="1"/>
</dbReference>
<evidence type="ECO:0000313" key="2">
    <source>
        <dbReference type="EMBL" id="GHC88289.1"/>
    </source>
</evidence>
<evidence type="ECO:0008006" key="4">
    <source>
        <dbReference type="Google" id="ProtNLM"/>
    </source>
</evidence>
<reference evidence="2" key="1">
    <citation type="journal article" date="2014" name="Int. J. Syst. Evol. Microbiol.">
        <title>Complete genome sequence of Corynebacterium casei LMG S-19264T (=DSM 44701T), isolated from a smear-ripened cheese.</title>
        <authorList>
            <consortium name="US DOE Joint Genome Institute (JGI-PGF)"/>
            <person name="Walter F."/>
            <person name="Albersmeier A."/>
            <person name="Kalinowski J."/>
            <person name="Ruckert C."/>
        </authorList>
    </citation>
    <scope>NUCLEOTIDE SEQUENCE</scope>
    <source>
        <strain evidence="2">JCM 4637</strain>
    </source>
</reference>
<feature type="region of interest" description="Disordered" evidence="1">
    <location>
        <begin position="404"/>
        <end position="520"/>
    </location>
</feature>
<dbReference type="InterPro" id="IPR025447">
    <property type="entry name" value="DUF4192"/>
</dbReference>
<accession>A0A918WWD7</accession>
<proteinExistence type="predicted"/>
<name>A0A918WWD7_9ACTN</name>
<dbReference type="RefSeq" id="WP_189823220.1">
    <property type="nucleotide sequence ID" value="NZ_BMVC01000003.1"/>
</dbReference>
<gene>
    <name evidence="2" type="ORF">GCM10010334_20870</name>
</gene>
<comment type="caution">
    <text evidence="2">The sequence shown here is derived from an EMBL/GenBank/DDBJ whole genome shotgun (WGS) entry which is preliminary data.</text>
</comment>
<organism evidence="2 3">
    <name type="scientific">Streptomyces finlayi</name>
    <dbReference type="NCBI Taxonomy" id="67296"/>
    <lineage>
        <taxon>Bacteria</taxon>
        <taxon>Bacillati</taxon>
        <taxon>Actinomycetota</taxon>
        <taxon>Actinomycetes</taxon>
        <taxon>Kitasatosporales</taxon>
        <taxon>Streptomycetaceae</taxon>
        <taxon>Streptomyces</taxon>
    </lineage>
</organism>
<evidence type="ECO:0000256" key="1">
    <source>
        <dbReference type="SAM" id="MobiDB-lite"/>
    </source>
</evidence>